<protein>
    <submittedName>
        <fullName evidence="1">Uncharacterized protein</fullName>
    </submittedName>
</protein>
<organism evidence="1">
    <name type="scientific">marine sediment metagenome</name>
    <dbReference type="NCBI Taxonomy" id="412755"/>
    <lineage>
        <taxon>unclassified sequences</taxon>
        <taxon>metagenomes</taxon>
        <taxon>ecological metagenomes</taxon>
    </lineage>
</organism>
<name>A0A0F9SMK7_9ZZZZ</name>
<accession>A0A0F9SMK7</accession>
<reference evidence="1" key="1">
    <citation type="journal article" date="2015" name="Nature">
        <title>Complex archaea that bridge the gap between prokaryotes and eukaryotes.</title>
        <authorList>
            <person name="Spang A."/>
            <person name="Saw J.H."/>
            <person name="Jorgensen S.L."/>
            <person name="Zaremba-Niedzwiedzka K."/>
            <person name="Martijn J."/>
            <person name="Lind A.E."/>
            <person name="van Eijk R."/>
            <person name="Schleper C."/>
            <person name="Guy L."/>
            <person name="Ettema T.J."/>
        </authorList>
    </citation>
    <scope>NUCLEOTIDE SEQUENCE</scope>
</reference>
<gene>
    <name evidence="1" type="ORF">LCGC14_0833650</name>
</gene>
<comment type="caution">
    <text evidence="1">The sequence shown here is derived from an EMBL/GenBank/DDBJ whole genome shotgun (WGS) entry which is preliminary data.</text>
</comment>
<proteinExistence type="predicted"/>
<dbReference type="AlphaFoldDB" id="A0A0F9SMK7"/>
<dbReference type="EMBL" id="LAZR01002402">
    <property type="protein sequence ID" value="KKN30483.1"/>
    <property type="molecule type" value="Genomic_DNA"/>
</dbReference>
<evidence type="ECO:0000313" key="1">
    <source>
        <dbReference type="EMBL" id="KKN30483.1"/>
    </source>
</evidence>
<sequence length="98" mass="11814">MTIVDIENQISLVELIKGVLPSELKRFTRKYIEDHKFLTLKDISYSFIDTYYSFPILRHERLNLIHILNRKLGRLISELMKESLIERFNVKTYKRVDL</sequence>